<dbReference type="PANTHER" id="PTHR43685:SF5">
    <property type="entry name" value="GLYCOSYLTRANSFERASE EPSE-RELATED"/>
    <property type="match status" value="1"/>
</dbReference>
<dbReference type="InterPro" id="IPR029044">
    <property type="entry name" value="Nucleotide-diphossugar_trans"/>
</dbReference>
<name>A0ABY8LHT3_9RHOB</name>
<dbReference type="EC" id="2.4.-.-" evidence="5"/>
<evidence type="ECO:0000313" key="5">
    <source>
        <dbReference type="EMBL" id="WGH80222.1"/>
    </source>
</evidence>
<dbReference type="Gene3D" id="3.90.550.10">
    <property type="entry name" value="Spore Coat Polysaccharide Biosynthesis Protein SpsA, Chain A"/>
    <property type="match status" value="1"/>
</dbReference>
<gene>
    <name evidence="5" type="ORF">P8627_08140</name>
</gene>
<dbReference type="RefSeq" id="WP_279967282.1">
    <property type="nucleotide sequence ID" value="NZ_CP122537.1"/>
</dbReference>
<proteinExistence type="inferred from homology"/>
<dbReference type="GO" id="GO:0016757">
    <property type="term" value="F:glycosyltransferase activity"/>
    <property type="evidence" value="ECO:0007669"/>
    <property type="project" value="UniProtKB-KW"/>
</dbReference>
<evidence type="ECO:0000256" key="1">
    <source>
        <dbReference type="ARBA" id="ARBA00006739"/>
    </source>
</evidence>
<protein>
    <submittedName>
        <fullName evidence="5">Glycosyltransferase</fullName>
        <ecNumber evidence="5">2.4.-.-</ecNumber>
    </submittedName>
</protein>
<dbReference type="SUPFAM" id="SSF53448">
    <property type="entry name" value="Nucleotide-diphospho-sugar transferases"/>
    <property type="match status" value="1"/>
</dbReference>
<comment type="similarity">
    <text evidence="1">Belongs to the glycosyltransferase 2 family.</text>
</comment>
<reference evidence="5 6" key="1">
    <citation type="submission" date="2023-04" db="EMBL/GenBank/DDBJ databases">
        <title>Jannaschia ovalis sp. nov., a marine bacterium isolated from sea tidal flat.</title>
        <authorList>
            <person name="Kwon D.Y."/>
            <person name="Kim J.-J."/>
        </authorList>
    </citation>
    <scope>NUCLEOTIDE SEQUENCE [LARGE SCALE GENOMIC DNA]</scope>
    <source>
        <strain evidence="5 6">GRR-S6-38</strain>
    </source>
</reference>
<dbReference type="Pfam" id="PF00535">
    <property type="entry name" value="Glycos_transf_2"/>
    <property type="match status" value="1"/>
</dbReference>
<organism evidence="5 6">
    <name type="scientific">Jannaschia ovalis</name>
    <dbReference type="NCBI Taxonomy" id="3038773"/>
    <lineage>
        <taxon>Bacteria</taxon>
        <taxon>Pseudomonadati</taxon>
        <taxon>Pseudomonadota</taxon>
        <taxon>Alphaproteobacteria</taxon>
        <taxon>Rhodobacterales</taxon>
        <taxon>Roseobacteraceae</taxon>
        <taxon>Jannaschia</taxon>
    </lineage>
</organism>
<dbReference type="PANTHER" id="PTHR43685">
    <property type="entry name" value="GLYCOSYLTRANSFERASE"/>
    <property type="match status" value="1"/>
</dbReference>
<dbReference type="InterPro" id="IPR001173">
    <property type="entry name" value="Glyco_trans_2-like"/>
</dbReference>
<accession>A0ABY8LHT3</accession>
<keyword evidence="3 5" id="KW-0808">Transferase</keyword>
<evidence type="ECO:0000313" key="6">
    <source>
        <dbReference type="Proteomes" id="UP001243420"/>
    </source>
</evidence>
<evidence type="ECO:0000256" key="3">
    <source>
        <dbReference type="ARBA" id="ARBA00022679"/>
    </source>
</evidence>
<keyword evidence="6" id="KW-1185">Reference proteome</keyword>
<keyword evidence="2 5" id="KW-0328">Glycosyltransferase</keyword>
<evidence type="ECO:0000256" key="2">
    <source>
        <dbReference type="ARBA" id="ARBA00022676"/>
    </source>
</evidence>
<dbReference type="Proteomes" id="UP001243420">
    <property type="component" value="Chromosome"/>
</dbReference>
<sequence>MGQEWWRRLVWLWSCEGGTVTLETVSPQIIRKERAISGDATPVLILMCTRNGEAFLQPQLDSIAAQDHRDWRLWVADDGSTDGTVRLLHRFARRHRGRHAVRVLPGPCLGATTNFLTLLCHPELPLGPEMHVALSDQDDVWYPDKLSRALRRLAEWDGPRPVIYGAAAVHGPGGRTGRRPRNPSDLRRAFVENPIAGHSMVLPPETMRLVRAAGPPPGVPFHDWWLSLLVLAAGGRAILDPVPALDYRQHDGNLMGSPSGPGAALRRLARLTDGTFGRWIAANCAALIARRTLITDEALTLARSLAADRGAGSLMRNRIRRQGLGGTAALYTAAAAGRLR</sequence>
<dbReference type="EMBL" id="CP122537">
    <property type="protein sequence ID" value="WGH80222.1"/>
    <property type="molecule type" value="Genomic_DNA"/>
</dbReference>
<dbReference type="InterPro" id="IPR050834">
    <property type="entry name" value="Glycosyltransf_2"/>
</dbReference>
<evidence type="ECO:0000259" key="4">
    <source>
        <dbReference type="Pfam" id="PF00535"/>
    </source>
</evidence>
<feature type="domain" description="Glycosyltransferase 2-like" evidence="4">
    <location>
        <begin position="45"/>
        <end position="181"/>
    </location>
</feature>